<keyword evidence="2" id="KW-0456">Lyase</keyword>
<dbReference type="SUPFAM" id="SSF64288">
    <property type="entry name" value="Chorismate lyase-like"/>
    <property type="match status" value="1"/>
</dbReference>
<evidence type="ECO:0000313" key="5">
    <source>
        <dbReference type="Proteomes" id="UP000544107"/>
    </source>
</evidence>
<dbReference type="EMBL" id="JACIED010000002">
    <property type="protein sequence ID" value="MBB4007928.1"/>
    <property type="molecule type" value="Genomic_DNA"/>
</dbReference>
<feature type="signal peptide" evidence="1">
    <location>
        <begin position="1"/>
        <end position="21"/>
    </location>
</feature>
<evidence type="ECO:0000256" key="1">
    <source>
        <dbReference type="SAM" id="SignalP"/>
    </source>
</evidence>
<organism evidence="3 4">
    <name type="scientific">Allorhizobium taibaishanense</name>
    <dbReference type="NCBI Taxonomy" id="887144"/>
    <lineage>
        <taxon>Bacteria</taxon>
        <taxon>Pseudomonadati</taxon>
        <taxon>Pseudomonadota</taxon>
        <taxon>Alphaproteobacteria</taxon>
        <taxon>Hyphomicrobiales</taxon>
        <taxon>Rhizobiaceae</taxon>
        <taxon>Rhizobium/Agrobacterium group</taxon>
        <taxon>Allorhizobium</taxon>
    </lineage>
</organism>
<dbReference type="InterPro" id="IPR028978">
    <property type="entry name" value="Chorismate_lyase_/UTRA_dom_sf"/>
</dbReference>
<reference evidence="2 5" key="2">
    <citation type="submission" date="2020-08" db="EMBL/GenBank/DDBJ databases">
        <title>Genomic Encyclopedia of Type Strains, Phase IV (KMG-IV): sequencing the most valuable type-strain genomes for metagenomic binning, comparative biology and taxonomic classification.</title>
        <authorList>
            <person name="Goeker M."/>
        </authorList>
    </citation>
    <scope>NUCLEOTIDE SEQUENCE [LARGE SCALE GENOMIC DNA]</scope>
    <source>
        <strain evidence="2 5">DSM 100021</strain>
    </source>
</reference>
<dbReference type="GO" id="GO:0016829">
    <property type="term" value="F:lyase activity"/>
    <property type="evidence" value="ECO:0007669"/>
    <property type="project" value="UniProtKB-KW"/>
</dbReference>
<dbReference type="Proteomes" id="UP000185598">
    <property type="component" value="Unassembled WGS sequence"/>
</dbReference>
<dbReference type="STRING" id="887144.BJF91_08935"/>
<evidence type="ECO:0000313" key="3">
    <source>
        <dbReference type="EMBL" id="OLP48247.1"/>
    </source>
</evidence>
<dbReference type="EMBL" id="MKIN01000024">
    <property type="protein sequence ID" value="OLP48247.1"/>
    <property type="molecule type" value="Genomic_DNA"/>
</dbReference>
<proteinExistence type="predicted"/>
<dbReference type="Gene3D" id="3.40.1410.10">
    <property type="entry name" value="Chorismate lyase-like"/>
    <property type="match status" value="1"/>
</dbReference>
<keyword evidence="2" id="KW-0670">Pyruvate</keyword>
<evidence type="ECO:0000313" key="4">
    <source>
        <dbReference type="Proteomes" id="UP000185598"/>
    </source>
</evidence>
<name>A0A1Q9A197_9HYPH</name>
<dbReference type="OrthoDB" id="7862147at2"/>
<reference evidence="3 4" key="1">
    <citation type="submission" date="2016-09" db="EMBL/GenBank/DDBJ databases">
        <title>Rhizobium oryziradicis sp. nov., isolated from the root of rice.</title>
        <authorList>
            <person name="Zhao J."/>
            <person name="Zhang X."/>
        </authorList>
    </citation>
    <scope>NUCLEOTIDE SEQUENCE [LARGE SCALE GENOMIC DNA]</scope>
    <source>
        <strain evidence="3 4">14971</strain>
    </source>
</reference>
<dbReference type="RefSeq" id="WP_075616302.1">
    <property type="nucleotide sequence ID" value="NZ_JACIED010000002.1"/>
</dbReference>
<dbReference type="Proteomes" id="UP000544107">
    <property type="component" value="Unassembled WGS sequence"/>
</dbReference>
<gene>
    <name evidence="3" type="ORF">BJF91_08935</name>
    <name evidence="2" type="ORF">GGQ71_002191</name>
</gene>
<sequence>MRFLTLPAVVATMTLSSLGLAATPGFAAATWPDTPASRLQALAVLQTLNADLLSHDSATLTLDRWCSSHKLAEGAKIVAERLKDVDKPATAEIRAALAVGEKDKVGYRRVRLKCGERVLSEADNWYVPARLTDDMNHVLDTTDGAFGRVVQPLHFQRHTLSAELLWKPLPDGWDMGAPLPATGSDTLAIPDYVLQHKALLSVPDGTPISLVVETYRRDLLDFAPPKLDTGK</sequence>
<dbReference type="AlphaFoldDB" id="A0A1Q9A197"/>
<protein>
    <submittedName>
        <fullName evidence="2">Chorismate-pyruvate lyase</fullName>
    </submittedName>
</protein>
<feature type="chain" id="PRO_5044564257" evidence="1">
    <location>
        <begin position="22"/>
        <end position="231"/>
    </location>
</feature>
<evidence type="ECO:0000313" key="2">
    <source>
        <dbReference type="EMBL" id="MBB4007928.1"/>
    </source>
</evidence>
<comment type="caution">
    <text evidence="3">The sequence shown here is derived from an EMBL/GenBank/DDBJ whole genome shotgun (WGS) entry which is preliminary data.</text>
</comment>
<keyword evidence="4" id="KW-1185">Reference proteome</keyword>
<keyword evidence="1" id="KW-0732">Signal</keyword>
<accession>A0A1Q9A197</accession>